<comment type="caution">
    <text evidence="1">The sequence shown here is derived from an EMBL/GenBank/DDBJ whole genome shotgun (WGS) entry which is preliminary data.</text>
</comment>
<sequence>MIQWGFNGEEEDVGLIVLDFMIRFEVDIEGVSGNDEAYDVWVSINVGIWVVENGGIVMAMGGFEREYSVW</sequence>
<protein>
    <submittedName>
        <fullName evidence="1">Uncharacterized protein</fullName>
    </submittedName>
</protein>
<organism evidence="1 2">
    <name type="scientific">Hibiscus sabdariffa</name>
    <name type="common">roselle</name>
    <dbReference type="NCBI Taxonomy" id="183260"/>
    <lineage>
        <taxon>Eukaryota</taxon>
        <taxon>Viridiplantae</taxon>
        <taxon>Streptophyta</taxon>
        <taxon>Embryophyta</taxon>
        <taxon>Tracheophyta</taxon>
        <taxon>Spermatophyta</taxon>
        <taxon>Magnoliopsida</taxon>
        <taxon>eudicotyledons</taxon>
        <taxon>Gunneridae</taxon>
        <taxon>Pentapetalae</taxon>
        <taxon>rosids</taxon>
        <taxon>malvids</taxon>
        <taxon>Malvales</taxon>
        <taxon>Malvaceae</taxon>
        <taxon>Malvoideae</taxon>
        <taxon>Hibiscus</taxon>
    </lineage>
</organism>
<evidence type="ECO:0000313" key="1">
    <source>
        <dbReference type="EMBL" id="KAK8587216.1"/>
    </source>
</evidence>
<keyword evidence="2" id="KW-1185">Reference proteome</keyword>
<accession>A0ABR2FSJ8</accession>
<dbReference type="Proteomes" id="UP001472677">
    <property type="component" value="Unassembled WGS sequence"/>
</dbReference>
<proteinExistence type="predicted"/>
<evidence type="ECO:0000313" key="2">
    <source>
        <dbReference type="Proteomes" id="UP001472677"/>
    </source>
</evidence>
<dbReference type="EMBL" id="JBBPBM010000004">
    <property type="protein sequence ID" value="KAK8587216.1"/>
    <property type="molecule type" value="Genomic_DNA"/>
</dbReference>
<gene>
    <name evidence="1" type="ORF">V6N12_021722</name>
</gene>
<name>A0ABR2FSJ8_9ROSI</name>
<reference evidence="1 2" key="1">
    <citation type="journal article" date="2024" name="G3 (Bethesda)">
        <title>Genome assembly of Hibiscus sabdariffa L. provides insights into metabolisms of medicinal natural products.</title>
        <authorList>
            <person name="Kim T."/>
        </authorList>
    </citation>
    <scope>NUCLEOTIDE SEQUENCE [LARGE SCALE GENOMIC DNA]</scope>
    <source>
        <strain evidence="1">TK-2024</strain>
        <tissue evidence="1">Old leaves</tissue>
    </source>
</reference>